<dbReference type="CDD" id="cd00009">
    <property type="entry name" value="AAA"/>
    <property type="match status" value="1"/>
</dbReference>
<dbReference type="EMBL" id="DXEZ01000153">
    <property type="protein sequence ID" value="HIX54483.1"/>
    <property type="molecule type" value="Genomic_DNA"/>
</dbReference>
<dbReference type="SMART" id="SM00382">
    <property type="entry name" value="AAA"/>
    <property type="match status" value="1"/>
</dbReference>
<sequence>MNINQSIEQLRSLRLAGMANRYEAIAALPVHEQQDTHELLGSMIQAEVEHREYTRTQKYLRASKLRYHALPEEITCTPERGITREQILRLSDGAFIQRGENVLICGPTGTGKSFLACALGRSACLLGYKTMYFSMTRFMEAITQAKLDGTYLKLLKTMSNQKLLILDDFGLKAINTDCRLALLDILEDRYGISSVIITSQLPIESWHEYLQDPTLADAILDRLTASAHRLALSGVSLRKKNIK</sequence>
<dbReference type="InterPro" id="IPR003593">
    <property type="entry name" value="AAA+_ATPase"/>
</dbReference>
<dbReference type="InterPro" id="IPR047661">
    <property type="entry name" value="IstB"/>
</dbReference>
<dbReference type="Gene3D" id="3.40.50.300">
    <property type="entry name" value="P-loop containing nucleotide triphosphate hydrolases"/>
    <property type="match status" value="1"/>
</dbReference>
<dbReference type="GO" id="GO:0005524">
    <property type="term" value="F:ATP binding"/>
    <property type="evidence" value="ECO:0007669"/>
    <property type="project" value="UniProtKB-KW"/>
</dbReference>
<dbReference type="NCBIfam" id="NF038214">
    <property type="entry name" value="IS21_help_AAA"/>
    <property type="match status" value="1"/>
</dbReference>
<dbReference type="InterPro" id="IPR002611">
    <property type="entry name" value="IstB_ATP-bd"/>
</dbReference>
<protein>
    <submittedName>
        <fullName evidence="5">IS21-like element helper ATPase IstB</fullName>
    </submittedName>
</protein>
<accession>A0A9D1W8M0</accession>
<dbReference type="InterPro" id="IPR027417">
    <property type="entry name" value="P-loop_NTPase"/>
</dbReference>
<dbReference type="PANTHER" id="PTHR30050">
    <property type="entry name" value="CHROMOSOMAL REPLICATION INITIATOR PROTEIN DNAA"/>
    <property type="match status" value="1"/>
</dbReference>
<dbReference type="SUPFAM" id="SSF52540">
    <property type="entry name" value="P-loop containing nucleoside triphosphate hydrolases"/>
    <property type="match status" value="1"/>
</dbReference>
<reference evidence="5" key="1">
    <citation type="journal article" date="2021" name="PeerJ">
        <title>Extensive microbial diversity within the chicken gut microbiome revealed by metagenomics and culture.</title>
        <authorList>
            <person name="Gilroy R."/>
            <person name="Ravi A."/>
            <person name="Getino M."/>
            <person name="Pursley I."/>
            <person name="Horton D.L."/>
            <person name="Alikhan N.F."/>
            <person name="Baker D."/>
            <person name="Gharbi K."/>
            <person name="Hall N."/>
            <person name="Watson M."/>
            <person name="Adriaenssens E.M."/>
            <person name="Foster-Nyarko E."/>
            <person name="Jarju S."/>
            <person name="Secka A."/>
            <person name="Antonio M."/>
            <person name="Oren A."/>
            <person name="Chaudhuri R.R."/>
            <person name="La Ragione R."/>
            <person name="Hildebrand F."/>
            <person name="Pallen M.J."/>
        </authorList>
    </citation>
    <scope>NUCLEOTIDE SEQUENCE</scope>
    <source>
        <strain evidence="5">1719</strain>
    </source>
</reference>
<evidence type="ECO:0000259" key="4">
    <source>
        <dbReference type="SMART" id="SM00382"/>
    </source>
</evidence>
<feature type="domain" description="AAA+ ATPase" evidence="4">
    <location>
        <begin position="98"/>
        <end position="236"/>
    </location>
</feature>
<keyword evidence="3" id="KW-0067">ATP-binding</keyword>
<evidence type="ECO:0000256" key="2">
    <source>
        <dbReference type="ARBA" id="ARBA00022741"/>
    </source>
</evidence>
<dbReference type="InterPro" id="IPR028350">
    <property type="entry name" value="DNAC/IstB-like"/>
</dbReference>
<reference evidence="5" key="2">
    <citation type="submission" date="2021-04" db="EMBL/GenBank/DDBJ databases">
        <authorList>
            <person name="Gilroy R."/>
        </authorList>
    </citation>
    <scope>NUCLEOTIDE SEQUENCE</scope>
    <source>
        <strain evidence="5">1719</strain>
    </source>
</reference>
<dbReference type="GO" id="GO:0006260">
    <property type="term" value="P:DNA replication"/>
    <property type="evidence" value="ECO:0007669"/>
    <property type="project" value="TreeGrafter"/>
</dbReference>
<evidence type="ECO:0000313" key="5">
    <source>
        <dbReference type="EMBL" id="HIX54483.1"/>
    </source>
</evidence>
<gene>
    <name evidence="5" type="primary">istB</name>
    <name evidence="5" type="ORF">H9853_05605</name>
</gene>
<dbReference type="Pfam" id="PF01695">
    <property type="entry name" value="IstB_IS21"/>
    <property type="match status" value="1"/>
</dbReference>
<name>A0A9D1W8M0_9SPHI</name>
<dbReference type="PANTHER" id="PTHR30050:SF4">
    <property type="entry name" value="ATP-BINDING PROTEIN RV3427C IN INSERTION SEQUENCE-RELATED"/>
    <property type="match status" value="1"/>
</dbReference>
<organism evidence="5 6">
    <name type="scientific">Candidatus Sphingobacterium stercoripullorum</name>
    <dbReference type="NCBI Taxonomy" id="2838759"/>
    <lineage>
        <taxon>Bacteria</taxon>
        <taxon>Pseudomonadati</taxon>
        <taxon>Bacteroidota</taxon>
        <taxon>Sphingobacteriia</taxon>
        <taxon>Sphingobacteriales</taxon>
        <taxon>Sphingobacteriaceae</taxon>
        <taxon>Sphingobacterium</taxon>
    </lineage>
</organism>
<evidence type="ECO:0000256" key="3">
    <source>
        <dbReference type="ARBA" id="ARBA00022840"/>
    </source>
</evidence>
<dbReference type="Proteomes" id="UP000824156">
    <property type="component" value="Unassembled WGS sequence"/>
</dbReference>
<dbReference type="AlphaFoldDB" id="A0A9D1W8M0"/>
<dbReference type="PIRSF" id="PIRSF003073">
    <property type="entry name" value="DNAC_TnpB_IstB"/>
    <property type="match status" value="1"/>
</dbReference>
<proteinExistence type="inferred from homology"/>
<comment type="caution">
    <text evidence="5">The sequence shown here is derived from an EMBL/GenBank/DDBJ whole genome shotgun (WGS) entry which is preliminary data.</text>
</comment>
<comment type="similarity">
    <text evidence="1">Belongs to the IS21/IS1162 putative ATP-binding protein family.</text>
</comment>
<evidence type="ECO:0000313" key="6">
    <source>
        <dbReference type="Proteomes" id="UP000824156"/>
    </source>
</evidence>
<evidence type="ECO:0000256" key="1">
    <source>
        <dbReference type="ARBA" id="ARBA00008059"/>
    </source>
</evidence>
<keyword evidence="2" id="KW-0547">Nucleotide-binding</keyword>